<dbReference type="EMBL" id="CP023004">
    <property type="protein sequence ID" value="AWI10409.1"/>
    <property type="molecule type" value="Genomic_DNA"/>
</dbReference>
<protein>
    <submittedName>
        <fullName evidence="2">Uncharacterized protein</fullName>
    </submittedName>
</protein>
<evidence type="ECO:0000313" key="2">
    <source>
        <dbReference type="EMBL" id="AWI10409.1"/>
    </source>
</evidence>
<feature type="chain" id="PRO_5015916861" evidence="1">
    <location>
        <begin position="27"/>
        <end position="134"/>
    </location>
</feature>
<reference evidence="2 3" key="1">
    <citation type="journal article" date="2018" name="Syst. Appl. Microbiol.">
        <title>Ereboglobus luteus gen. nov. sp. nov. from cockroach guts, and new insights into the oxygen relationship of the genera Opitutus and Didymococcus (Verrucomicrobia: Opitutaceae).</title>
        <authorList>
            <person name="Tegtmeier D."/>
            <person name="Belitz A."/>
            <person name="Radek R."/>
            <person name="Heimerl T."/>
            <person name="Brune A."/>
        </authorList>
    </citation>
    <scope>NUCLEOTIDE SEQUENCE [LARGE SCALE GENOMIC DNA]</scope>
    <source>
        <strain evidence="2 3">Ho45</strain>
    </source>
</reference>
<dbReference type="AlphaFoldDB" id="A0A2U8E641"/>
<keyword evidence="1" id="KW-0732">Signal</keyword>
<sequence>MKKNTISRTLLAFAAAIAVQGAGLNAATLDSSTIYWTGTADSNWGNSANWSLGQLPGESDYIGIGHNSPTTIYITNTNTGNLVYAIGGLSVTPNTGEYNISLQGTGDGLAILNVAGAVFIASTTPTRIFRLQSH</sequence>
<name>A0A2U8E641_9BACT</name>
<gene>
    <name evidence="2" type="ORF">CKA38_15125</name>
</gene>
<accession>A0A2U8E641</accession>
<dbReference type="Proteomes" id="UP000244896">
    <property type="component" value="Chromosome"/>
</dbReference>
<feature type="signal peptide" evidence="1">
    <location>
        <begin position="1"/>
        <end position="26"/>
    </location>
</feature>
<organism evidence="2 3">
    <name type="scientific">Ereboglobus luteus</name>
    <dbReference type="NCBI Taxonomy" id="1796921"/>
    <lineage>
        <taxon>Bacteria</taxon>
        <taxon>Pseudomonadati</taxon>
        <taxon>Verrucomicrobiota</taxon>
        <taxon>Opitutia</taxon>
        <taxon>Opitutales</taxon>
        <taxon>Opitutaceae</taxon>
        <taxon>Ereboglobus</taxon>
    </lineage>
</organism>
<evidence type="ECO:0000313" key="3">
    <source>
        <dbReference type="Proteomes" id="UP000244896"/>
    </source>
</evidence>
<dbReference type="KEGG" id="elut:CKA38_15125"/>
<evidence type="ECO:0000256" key="1">
    <source>
        <dbReference type="SAM" id="SignalP"/>
    </source>
</evidence>
<dbReference type="RefSeq" id="WP_108826310.1">
    <property type="nucleotide sequence ID" value="NZ_CP023004.1"/>
</dbReference>
<proteinExistence type="predicted"/>
<keyword evidence="3" id="KW-1185">Reference proteome</keyword>